<comment type="pathway">
    <text evidence="11">Porphyrin-containing compound metabolism.</text>
</comment>
<reference evidence="13" key="1">
    <citation type="submission" date="2020-05" db="EMBL/GenBank/DDBJ databases">
        <authorList>
            <person name="Chiriac C."/>
            <person name="Salcher M."/>
            <person name="Ghai R."/>
            <person name="Kavagutti S V."/>
        </authorList>
    </citation>
    <scope>NUCLEOTIDE SEQUENCE</scope>
</reference>
<feature type="transmembrane region" description="Helical" evidence="12">
    <location>
        <begin position="292"/>
        <end position="313"/>
    </location>
</feature>
<feature type="transmembrane region" description="Helical" evidence="12">
    <location>
        <begin position="122"/>
        <end position="146"/>
    </location>
</feature>
<evidence type="ECO:0000256" key="11">
    <source>
        <dbReference type="ARBA" id="ARBA00023444"/>
    </source>
</evidence>
<dbReference type="AlphaFoldDB" id="A0A6J5YLF5"/>
<dbReference type="PANTHER" id="PTHR35457:SF1">
    <property type="entry name" value="HEME A SYNTHASE"/>
    <property type="match status" value="1"/>
</dbReference>
<feature type="transmembrane region" description="Helical" evidence="12">
    <location>
        <begin position="92"/>
        <end position="110"/>
    </location>
</feature>
<dbReference type="InterPro" id="IPR003780">
    <property type="entry name" value="COX15/CtaA_fam"/>
</dbReference>
<keyword evidence="5 12" id="KW-1133">Transmembrane helix</keyword>
<feature type="transmembrane region" description="Helical" evidence="12">
    <location>
        <begin position="192"/>
        <end position="211"/>
    </location>
</feature>
<evidence type="ECO:0000313" key="13">
    <source>
        <dbReference type="EMBL" id="CAB4324499.1"/>
    </source>
</evidence>
<dbReference type="GO" id="GO:0016491">
    <property type="term" value="F:oxidoreductase activity"/>
    <property type="evidence" value="ECO:0007669"/>
    <property type="project" value="UniProtKB-KW"/>
</dbReference>
<dbReference type="GO" id="GO:0016020">
    <property type="term" value="C:membrane"/>
    <property type="evidence" value="ECO:0007669"/>
    <property type="project" value="UniProtKB-SubCell"/>
</dbReference>
<proteinExistence type="predicted"/>
<evidence type="ECO:0000256" key="5">
    <source>
        <dbReference type="ARBA" id="ARBA00022989"/>
    </source>
</evidence>
<keyword evidence="8" id="KW-0350">Heme biosynthesis</keyword>
<keyword evidence="10" id="KW-1015">Disulfide bond</keyword>
<keyword evidence="9 12" id="KW-0472">Membrane</keyword>
<sequence length="330" mass="35490">MLEASHQHQTIADRQGIGNVTDLPYDRCVRSPRLSPRAYQRITLLALLALVFIIITGAAVRLTGSGLGCSDWPTCESSRIIAPAEYHAMIEFINRTITGLVSVVVIIAVLGSLVRTPRRRDLTWLSLGLVAGVIGQILLGGLTVLFELHPPFVIAHFVLSMLLVWNAVVLHHRAGHDGRPGLPLVPQRIRQLGRALVVLASVAILTGTLVTGTGPHGGDEEVSRLPFDITLVVRIHSGVVWLFLIVAVATLVLLRRNGTSEIVDRRSKLLVAAIVAQGVIGYTQYFTGVPPLLVLLHVAGSVTVWIAALAFTLDLTAHSVDRPDAPVPAS</sequence>
<keyword evidence="2" id="KW-1003">Cell membrane</keyword>
<gene>
    <name evidence="13" type="ORF">UFOPK1392_02270</name>
</gene>
<dbReference type="PANTHER" id="PTHR35457">
    <property type="entry name" value="HEME A SYNTHASE"/>
    <property type="match status" value="1"/>
</dbReference>
<accession>A0A6J5YLF5</accession>
<evidence type="ECO:0000256" key="2">
    <source>
        <dbReference type="ARBA" id="ARBA00022475"/>
    </source>
</evidence>
<dbReference type="EMBL" id="CAEMXZ010000159">
    <property type="protein sequence ID" value="CAB4324499.1"/>
    <property type="molecule type" value="Genomic_DNA"/>
</dbReference>
<comment type="subcellular location">
    <subcellularLocation>
        <location evidence="1">Membrane</location>
        <topology evidence="1">Multi-pass membrane protein</topology>
    </subcellularLocation>
</comment>
<keyword evidence="7" id="KW-0408">Iron</keyword>
<evidence type="ECO:0000256" key="4">
    <source>
        <dbReference type="ARBA" id="ARBA00022723"/>
    </source>
</evidence>
<evidence type="ECO:0000256" key="7">
    <source>
        <dbReference type="ARBA" id="ARBA00023004"/>
    </source>
</evidence>
<keyword evidence="4" id="KW-0479">Metal-binding</keyword>
<evidence type="ECO:0000256" key="12">
    <source>
        <dbReference type="SAM" id="Phobius"/>
    </source>
</evidence>
<name>A0A6J5YLF5_9ZZZZ</name>
<protein>
    <submittedName>
        <fullName evidence="13">Unannotated protein</fullName>
    </submittedName>
</protein>
<feature type="transmembrane region" description="Helical" evidence="12">
    <location>
        <begin position="152"/>
        <end position="171"/>
    </location>
</feature>
<dbReference type="Pfam" id="PF02628">
    <property type="entry name" value="COX15-CtaA"/>
    <property type="match status" value="1"/>
</dbReference>
<evidence type="ECO:0000256" key="9">
    <source>
        <dbReference type="ARBA" id="ARBA00023136"/>
    </source>
</evidence>
<dbReference type="GO" id="GO:0006784">
    <property type="term" value="P:heme A biosynthetic process"/>
    <property type="evidence" value="ECO:0007669"/>
    <property type="project" value="InterPro"/>
</dbReference>
<evidence type="ECO:0000256" key="3">
    <source>
        <dbReference type="ARBA" id="ARBA00022692"/>
    </source>
</evidence>
<feature type="transmembrane region" description="Helical" evidence="12">
    <location>
        <begin position="266"/>
        <end position="286"/>
    </location>
</feature>
<evidence type="ECO:0000256" key="1">
    <source>
        <dbReference type="ARBA" id="ARBA00004141"/>
    </source>
</evidence>
<feature type="transmembrane region" description="Helical" evidence="12">
    <location>
        <begin position="42"/>
        <end position="62"/>
    </location>
</feature>
<organism evidence="13">
    <name type="scientific">freshwater metagenome</name>
    <dbReference type="NCBI Taxonomy" id="449393"/>
    <lineage>
        <taxon>unclassified sequences</taxon>
        <taxon>metagenomes</taxon>
        <taxon>ecological metagenomes</taxon>
    </lineage>
</organism>
<keyword evidence="6" id="KW-0560">Oxidoreductase</keyword>
<evidence type="ECO:0000256" key="10">
    <source>
        <dbReference type="ARBA" id="ARBA00023157"/>
    </source>
</evidence>
<keyword evidence="3 12" id="KW-0812">Transmembrane</keyword>
<feature type="transmembrane region" description="Helical" evidence="12">
    <location>
        <begin position="231"/>
        <end position="254"/>
    </location>
</feature>
<dbReference type="InterPro" id="IPR050450">
    <property type="entry name" value="COX15/CtaA_HemeA_synthase"/>
</dbReference>
<evidence type="ECO:0000256" key="8">
    <source>
        <dbReference type="ARBA" id="ARBA00023133"/>
    </source>
</evidence>
<dbReference type="GO" id="GO:0046872">
    <property type="term" value="F:metal ion binding"/>
    <property type="evidence" value="ECO:0007669"/>
    <property type="project" value="UniProtKB-KW"/>
</dbReference>
<evidence type="ECO:0000256" key="6">
    <source>
        <dbReference type="ARBA" id="ARBA00023002"/>
    </source>
</evidence>